<evidence type="ECO:0000313" key="1">
    <source>
        <dbReference type="EMBL" id="SVC44791.1"/>
    </source>
</evidence>
<organism evidence="1">
    <name type="scientific">marine metagenome</name>
    <dbReference type="NCBI Taxonomy" id="408172"/>
    <lineage>
        <taxon>unclassified sequences</taxon>
        <taxon>metagenomes</taxon>
        <taxon>ecological metagenomes</taxon>
    </lineage>
</organism>
<name>A0A382MC16_9ZZZZ</name>
<dbReference type="EMBL" id="UINC01091772">
    <property type="protein sequence ID" value="SVC44791.1"/>
    <property type="molecule type" value="Genomic_DNA"/>
</dbReference>
<proteinExistence type="predicted"/>
<feature type="non-terminal residue" evidence="1">
    <location>
        <position position="61"/>
    </location>
</feature>
<sequence length="61" mass="6618">MYAFRIESSNSFLDISFFLVDRGGVEPPQPEATDLQSAELTIVQPVLNLAVPTGLEPVILA</sequence>
<protein>
    <submittedName>
        <fullName evidence="1">Uncharacterized protein</fullName>
    </submittedName>
</protein>
<reference evidence="1" key="1">
    <citation type="submission" date="2018-05" db="EMBL/GenBank/DDBJ databases">
        <authorList>
            <person name="Lanie J.A."/>
            <person name="Ng W.-L."/>
            <person name="Kazmierczak K.M."/>
            <person name="Andrzejewski T.M."/>
            <person name="Davidsen T.M."/>
            <person name="Wayne K.J."/>
            <person name="Tettelin H."/>
            <person name="Glass J.I."/>
            <person name="Rusch D."/>
            <person name="Podicherti R."/>
            <person name="Tsui H.-C.T."/>
            <person name="Winkler M.E."/>
        </authorList>
    </citation>
    <scope>NUCLEOTIDE SEQUENCE</scope>
</reference>
<accession>A0A382MC16</accession>
<dbReference type="AlphaFoldDB" id="A0A382MC16"/>
<gene>
    <name evidence="1" type="ORF">METZ01_LOCUS297645</name>
</gene>